<feature type="domain" description="Calcineurin-like phosphoesterase" evidence="11">
    <location>
        <begin position="24"/>
        <end position="218"/>
    </location>
</feature>
<evidence type="ECO:0000256" key="7">
    <source>
        <dbReference type="ARBA" id="ARBA00023098"/>
    </source>
</evidence>
<evidence type="ECO:0000256" key="1">
    <source>
        <dbReference type="ARBA" id="ARBA00022475"/>
    </source>
</evidence>
<feature type="binding site" evidence="10">
    <location>
        <position position="61"/>
    </location>
    <ligand>
        <name>Mn(2+)</name>
        <dbReference type="ChEBI" id="CHEBI:29035"/>
        <label>2</label>
    </ligand>
</feature>
<dbReference type="GO" id="GO:0019897">
    <property type="term" value="C:extrinsic component of plasma membrane"/>
    <property type="evidence" value="ECO:0007669"/>
    <property type="project" value="UniProtKB-UniRule"/>
</dbReference>
<evidence type="ECO:0000256" key="2">
    <source>
        <dbReference type="ARBA" id="ARBA00022516"/>
    </source>
</evidence>
<comment type="caution">
    <text evidence="12">The sequence shown here is derived from an EMBL/GenBank/DDBJ whole genome shotgun (WGS) entry which is preliminary data.</text>
</comment>
<feature type="binding site" evidence="10">
    <location>
        <position position="183"/>
    </location>
    <ligand>
        <name>substrate</name>
    </ligand>
</feature>
<comment type="cofactor">
    <cofactor evidence="10">
        <name>Mn(2+)</name>
        <dbReference type="ChEBI" id="CHEBI:29035"/>
    </cofactor>
    <text evidence="10">Binds 2 Mn(2+) ions per subunit in a binuclear metal center.</text>
</comment>
<feature type="binding site" evidence="10">
    <location>
        <position position="214"/>
    </location>
    <ligand>
        <name>Mn(2+)</name>
        <dbReference type="ChEBI" id="CHEBI:29035"/>
        <label>2</label>
    </ligand>
</feature>
<keyword evidence="6 10" id="KW-0378">Hydrolase</keyword>
<dbReference type="SUPFAM" id="SSF56300">
    <property type="entry name" value="Metallo-dependent phosphatases"/>
    <property type="match status" value="1"/>
</dbReference>
<evidence type="ECO:0000259" key="11">
    <source>
        <dbReference type="Pfam" id="PF00149"/>
    </source>
</evidence>
<keyword evidence="1 10" id="KW-1003">Cell membrane</keyword>
<keyword evidence="4 10" id="KW-0441">Lipid A biosynthesis</keyword>
<dbReference type="Proteomes" id="UP000430564">
    <property type="component" value="Unassembled WGS sequence"/>
</dbReference>
<comment type="function">
    <text evidence="10">Hydrolyzes the pyrophosphate bond of UDP-2,3-diacylglucosamine to yield 2,3-diacylglucosamine 1-phosphate (lipid X) and UMP by catalyzing the attack of water at the alpha-P atom. Involved in the biosynthesis of lipid A, a phosphorylated glycolipid that anchors the lipopolysaccharide to the outer membrane of the cell.</text>
</comment>
<reference evidence="12 13" key="1">
    <citation type="submission" date="2019-10" db="EMBL/GenBank/DDBJ databases">
        <title>Genome diversity of Sutterella seckii.</title>
        <authorList>
            <person name="Chaplin A.V."/>
            <person name="Sokolova S.R."/>
            <person name="Mosin K.A."/>
            <person name="Ivanova E.L."/>
            <person name="Kochetkova T.O."/>
            <person name="Goltsov A.Y."/>
            <person name="Trofimov D.Y."/>
            <person name="Efimov B.A."/>
        </authorList>
    </citation>
    <scope>NUCLEOTIDE SEQUENCE [LARGE SCALE GENOMIC DNA]</scope>
    <source>
        <strain evidence="12 13">ASD393</strain>
    </source>
</reference>
<comment type="similarity">
    <text evidence="10">Belongs to the LpxH family.</text>
</comment>
<dbReference type="GO" id="GO:0030145">
    <property type="term" value="F:manganese ion binding"/>
    <property type="evidence" value="ECO:0007669"/>
    <property type="project" value="UniProtKB-UniRule"/>
</dbReference>
<comment type="catalytic activity">
    <reaction evidence="10">
        <text>UDP-2-N,3-O-bis[(3R)-3-hydroxytetradecanoyl]-alpha-D-glucosamine + H2O = 2-N,3-O-bis[(3R)-3-hydroxytetradecanoyl]-alpha-D-glucosaminyl 1-phosphate + UMP + 2 H(+)</text>
        <dbReference type="Rhea" id="RHEA:25213"/>
        <dbReference type="ChEBI" id="CHEBI:15377"/>
        <dbReference type="ChEBI" id="CHEBI:15378"/>
        <dbReference type="ChEBI" id="CHEBI:57865"/>
        <dbReference type="ChEBI" id="CHEBI:57957"/>
        <dbReference type="ChEBI" id="CHEBI:78847"/>
        <dbReference type="EC" id="3.6.1.54"/>
    </reaction>
</comment>
<protein>
    <recommendedName>
        <fullName evidence="10">UDP-2,3-diacylglucosamine hydrolase</fullName>
        <ecNumber evidence="10">3.6.1.54</ecNumber>
    </recommendedName>
    <alternativeName>
        <fullName evidence="10">UDP-2,3-diacylglucosamine diphosphatase</fullName>
    </alternativeName>
</protein>
<dbReference type="InterPro" id="IPR004843">
    <property type="entry name" value="Calcineurin-like_PHP"/>
</dbReference>
<dbReference type="GO" id="GO:0008758">
    <property type="term" value="F:UDP-2,3-diacylglucosamine hydrolase activity"/>
    <property type="evidence" value="ECO:0007669"/>
    <property type="project" value="UniProtKB-UniRule"/>
</dbReference>
<dbReference type="GO" id="GO:0005737">
    <property type="term" value="C:cytoplasm"/>
    <property type="evidence" value="ECO:0007669"/>
    <property type="project" value="InterPro"/>
</dbReference>
<keyword evidence="9 10" id="KW-0464">Manganese</keyword>
<dbReference type="OrthoDB" id="9783283at2"/>
<evidence type="ECO:0000313" key="12">
    <source>
        <dbReference type="EMBL" id="KAB7661857.1"/>
    </source>
</evidence>
<evidence type="ECO:0000256" key="4">
    <source>
        <dbReference type="ARBA" id="ARBA00022556"/>
    </source>
</evidence>
<dbReference type="GO" id="GO:0009245">
    <property type="term" value="P:lipid A biosynthetic process"/>
    <property type="evidence" value="ECO:0007669"/>
    <property type="project" value="UniProtKB-UniRule"/>
</dbReference>
<feature type="binding site" evidence="10">
    <location>
        <position position="98"/>
    </location>
    <ligand>
        <name>Mn(2+)</name>
        <dbReference type="ChEBI" id="CHEBI:29035"/>
        <label>2</label>
    </ligand>
</feature>
<keyword evidence="7 10" id="KW-0443">Lipid metabolism</keyword>
<feature type="binding site" evidence="10">
    <location>
        <position position="186"/>
    </location>
    <ligand>
        <name>substrate</name>
    </ligand>
</feature>
<evidence type="ECO:0000256" key="10">
    <source>
        <dbReference type="HAMAP-Rule" id="MF_00575"/>
    </source>
</evidence>
<dbReference type="UniPathway" id="UPA00359">
    <property type="reaction ID" value="UER00480"/>
</dbReference>
<feature type="binding site" evidence="10">
    <location>
        <position position="141"/>
    </location>
    <ligand>
        <name>substrate</name>
    </ligand>
</feature>
<evidence type="ECO:0000256" key="9">
    <source>
        <dbReference type="ARBA" id="ARBA00023211"/>
    </source>
</evidence>
<dbReference type="CDD" id="cd07398">
    <property type="entry name" value="MPP_YbbF-LpxH"/>
    <property type="match status" value="1"/>
</dbReference>
<feature type="binding site" evidence="10">
    <location>
        <position position="61"/>
    </location>
    <ligand>
        <name>Mn(2+)</name>
        <dbReference type="ChEBI" id="CHEBI:29035"/>
        <label>1</label>
    </ligand>
</feature>
<feature type="binding site" evidence="10">
    <location>
        <position position="216"/>
    </location>
    <ligand>
        <name>Mn(2+)</name>
        <dbReference type="ChEBI" id="CHEBI:29035"/>
        <label>1</label>
    </ligand>
</feature>
<keyword evidence="3 10" id="KW-0997">Cell inner membrane</keyword>
<proteinExistence type="inferred from homology"/>
<feature type="binding site" evidence="10">
    <location>
        <begin position="98"/>
        <end position="99"/>
    </location>
    <ligand>
        <name>substrate</name>
    </ligand>
</feature>
<dbReference type="EC" id="3.6.1.54" evidence="10"/>
<dbReference type="InterPro" id="IPR029052">
    <property type="entry name" value="Metallo-depent_PP-like"/>
</dbReference>
<dbReference type="NCBIfam" id="TIGR01854">
    <property type="entry name" value="lipid_A_lpxH"/>
    <property type="match status" value="1"/>
</dbReference>
<organism evidence="12 13">
    <name type="scientific">Sutterella seckii</name>
    <dbReference type="NCBI Taxonomy" id="1944635"/>
    <lineage>
        <taxon>Bacteria</taxon>
        <taxon>Pseudomonadati</taxon>
        <taxon>Pseudomonadota</taxon>
        <taxon>Betaproteobacteria</taxon>
        <taxon>Burkholderiales</taxon>
        <taxon>Sutterellaceae</taxon>
        <taxon>Sutterella</taxon>
    </lineage>
</organism>
<dbReference type="EMBL" id="WEHX01000014">
    <property type="protein sequence ID" value="KAB7661857.1"/>
    <property type="molecule type" value="Genomic_DNA"/>
</dbReference>
<dbReference type="NCBIfam" id="NF003743">
    <property type="entry name" value="PRK05340.1"/>
    <property type="match status" value="1"/>
</dbReference>
<feature type="binding site" evidence="10">
    <location>
        <position position="30"/>
    </location>
    <ligand>
        <name>Mn(2+)</name>
        <dbReference type="ChEBI" id="CHEBI:29035"/>
        <label>1</label>
    </ligand>
</feature>
<dbReference type="AlphaFoldDB" id="A0A6I1EMW6"/>
<feature type="binding site" evidence="10">
    <location>
        <position position="28"/>
    </location>
    <ligand>
        <name>Mn(2+)</name>
        <dbReference type="ChEBI" id="CHEBI:29035"/>
        <label>1</label>
    </ligand>
</feature>
<evidence type="ECO:0000256" key="8">
    <source>
        <dbReference type="ARBA" id="ARBA00023136"/>
    </source>
</evidence>
<gene>
    <name evidence="10" type="primary">lpxH</name>
    <name evidence="12" type="ORF">GBM95_03900</name>
</gene>
<comment type="pathway">
    <text evidence="10">Glycolipid biosynthesis; lipid IV(A) biosynthesis; lipid IV(A) from (3R)-3-hydroxytetradecanoyl-[acyl-carrier-protein] and UDP-N-acetyl-alpha-D-glucosamine: step 4/6.</text>
</comment>
<feature type="binding site" evidence="10">
    <location>
        <position position="179"/>
    </location>
    <ligand>
        <name>substrate</name>
    </ligand>
</feature>
<evidence type="ECO:0000256" key="5">
    <source>
        <dbReference type="ARBA" id="ARBA00022723"/>
    </source>
</evidence>
<dbReference type="PANTHER" id="PTHR34990:SF1">
    <property type="entry name" value="UDP-2,3-DIACYLGLUCOSAMINE HYDROLASE"/>
    <property type="match status" value="1"/>
</dbReference>
<dbReference type="PANTHER" id="PTHR34990">
    <property type="entry name" value="UDP-2,3-DIACYLGLUCOSAMINE HYDROLASE-RELATED"/>
    <property type="match status" value="1"/>
</dbReference>
<dbReference type="Pfam" id="PF00149">
    <property type="entry name" value="Metallophos"/>
    <property type="match status" value="1"/>
</dbReference>
<evidence type="ECO:0000256" key="3">
    <source>
        <dbReference type="ARBA" id="ARBA00022519"/>
    </source>
</evidence>
<dbReference type="HAMAP" id="MF_00575">
    <property type="entry name" value="LpxH"/>
    <property type="match status" value="1"/>
</dbReference>
<evidence type="ECO:0000256" key="6">
    <source>
        <dbReference type="ARBA" id="ARBA00022801"/>
    </source>
</evidence>
<name>A0A6I1EMW6_9BURK</name>
<accession>A0A6I1EMW6</accession>
<sequence>MDLSQFPPPALAGRTEVEPLTNPVIISDLHLSPTKPKTIMAFVRFMKSVAPRYPELVILGDLFDFWLGDDAHPEAKPVMALLKLHAATGRRVLVMPGNRDFVLGEGFAQAIGAELLRDPVVVEIKGRKVLLAHGDEWCLRDTGYQKFRKLTHDPVWQAMMLKKSVAERIEVAKEARSQSETDKAQKFMDVMDVVEGAVAEAAKSAGVDLVIHGHTHRPAAHVFDNYERWVIPDWKLDGVEGAGKSGCITFLDNGRPQIQMF</sequence>
<evidence type="ECO:0000313" key="13">
    <source>
        <dbReference type="Proteomes" id="UP000430564"/>
    </source>
</evidence>
<keyword evidence="5 10" id="KW-0479">Metal-binding</keyword>
<feature type="binding site" evidence="10">
    <location>
        <position position="133"/>
    </location>
    <ligand>
        <name>Mn(2+)</name>
        <dbReference type="ChEBI" id="CHEBI:29035"/>
        <label>2</label>
    </ligand>
</feature>
<dbReference type="Gene3D" id="3.60.21.10">
    <property type="match status" value="1"/>
</dbReference>
<dbReference type="InterPro" id="IPR010138">
    <property type="entry name" value="UDP-diacylglucosamine_Hdrlase"/>
</dbReference>
<keyword evidence="8 10" id="KW-0472">Membrane</keyword>
<feature type="binding site" evidence="10">
    <location>
        <position position="214"/>
    </location>
    <ligand>
        <name>substrate</name>
    </ligand>
</feature>
<keyword evidence="2 10" id="KW-0444">Lipid biosynthesis</keyword>
<comment type="subcellular location">
    <subcellularLocation>
        <location evidence="10">Cell inner membrane</location>
        <topology evidence="10">Peripheral membrane protein</topology>
        <orientation evidence="10">Cytoplasmic side</orientation>
    </subcellularLocation>
</comment>
<dbReference type="InterPro" id="IPR043461">
    <property type="entry name" value="LpxH-like"/>
</dbReference>